<protein>
    <recommendedName>
        <fullName evidence="4">RNI-like protein</fullName>
    </recommendedName>
</protein>
<dbReference type="EMBL" id="LLXL01003007">
    <property type="protein sequence ID" value="PKK59538.1"/>
    <property type="molecule type" value="Genomic_DNA"/>
</dbReference>
<reference evidence="2 3" key="2">
    <citation type="submission" date="2017-10" db="EMBL/GenBank/DDBJ databases">
        <title>Extensive intraspecific genome diversity in a model arbuscular mycorrhizal fungus.</title>
        <authorList>
            <person name="Chen E.C.H."/>
            <person name="Morin E."/>
            <person name="Baudet D."/>
            <person name="Noel J."/>
            <person name="Ndikumana S."/>
            <person name="Charron P."/>
            <person name="St-Onge C."/>
            <person name="Giorgi J."/>
            <person name="Grigoriev I.V."/>
            <person name="Roux C."/>
            <person name="Martin F.M."/>
            <person name="Corradi N."/>
        </authorList>
    </citation>
    <scope>NUCLEOTIDE SEQUENCE [LARGE SCALE GENOMIC DNA]</scope>
    <source>
        <strain evidence="2 3">C2</strain>
    </source>
</reference>
<accession>A0A2N1MD16</accession>
<dbReference type="PANTHER" id="PTHR13318">
    <property type="entry name" value="PARTNER OF PAIRED, ISOFORM B-RELATED"/>
    <property type="match status" value="1"/>
</dbReference>
<dbReference type="SMART" id="SM00367">
    <property type="entry name" value="LRR_CC"/>
    <property type="match status" value="4"/>
</dbReference>
<evidence type="ECO:0008006" key="4">
    <source>
        <dbReference type="Google" id="ProtNLM"/>
    </source>
</evidence>
<dbReference type="VEuPathDB" id="FungiDB:FUN_025170"/>
<dbReference type="AlphaFoldDB" id="A0A2N1MD16"/>
<dbReference type="GO" id="GO:0031146">
    <property type="term" value="P:SCF-dependent proteasomal ubiquitin-dependent protein catabolic process"/>
    <property type="evidence" value="ECO:0007669"/>
    <property type="project" value="TreeGrafter"/>
</dbReference>
<keyword evidence="1" id="KW-0732">Signal</keyword>
<dbReference type="Proteomes" id="UP000233469">
    <property type="component" value="Unassembled WGS sequence"/>
</dbReference>
<evidence type="ECO:0000256" key="1">
    <source>
        <dbReference type="SAM" id="SignalP"/>
    </source>
</evidence>
<comment type="caution">
    <text evidence="2">The sequence shown here is derived from an EMBL/GenBank/DDBJ whole genome shotgun (WGS) entry which is preliminary data.</text>
</comment>
<dbReference type="InterPro" id="IPR032675">
    <property type="entry name" value="LRR_dom_sf"/>
</dbReference>
<dbReference type="VEuPathDB" id="FungiDB:RhiirFUN_003408"/>
<dbReference type="InterPro" id="IPR006553">
    <property type="entry name" value="Leu-rich_rpt_Cys-con_subtyp"/>
</dbReference>
<feature type="chain" id="PRO_5015000772" description="RNI-like protein" evidence="1">
    <location>
        <begin position="23"/>
        <end position="247"/>
    </location>
</feature>
<sequence length="247" mass="27778">MKINKVLPFLALILNRASLSDATVHSCPNITHLSFKNSIGFSNRALELIAGSYLNLKYLNLCDDRSGGIRSFHAREVDDLGLWKIARSCHKLEYLNISHRTEFTKISICNIIHSCPDLQHLNLTFCEITDITIEEIARSCLNLKYLDLKGCYNVSKEAVAWFNSDIHIKNFNDLKNPSLITAFSDYLRQAGTAHQNLARSLLANTSNSNGAEMGQQARIFHQNLAQALHQIQASSEHITPINVSLER</sequence>
<name>A0A2N1MD16_9GLOM</name>
<gene>
    <name evidence="2" type="ORF">RhiirC2_857305</name>
</gene>
<evidence type="ECO:0000313" key="3">
    <source>
        <dbReference type="Proteomes" id="UP000233469"/>
    </source>
</evidence>
<dbReference type="GO" id="GO:0019005">
    <property type="term" value="C:SCF ubiquitin ligase complex"/>
    <property type="evidence" value="ECO:0007669"/>
    <property type="project" value="TreeGrafter"/>
</dbReference>
<dbReference type="Gene3D" id="3.80.10.10">
    <property type="entry name" value="Ribonuclease Inhibitor"/>
    <property type="match status" value="1"/>
</dbReference>
<evidence type="ECO:0000313" key="2">
    <source>
        <dbReference type="EMBL" id="PKK59538.1"/>
    </source>
</evidence>
<proteinExistence type="predicted"/>
<organism evidence="2 3">
    <name type="scientific">Rhizophagus irregularis</name>
    <dbReference type="NCBI Taxonomy" id="588596"/>
    <lineage>
        <taxon>Eukaryota</taxon>
        <taxon>Fungi</taxon>
        <taxon>Fungi incertae sedis</taxon>
        <taxon>Mucoromycota</taxon>
        <taxon>Glomeromycotina</taxon>
        <taxon>Glomeromycetes</taxon>
        <taxon>Glomerales</taxon>
        <taxon>Glomeraceae</taxon>
        <taxon>Rhizophagus</taxon>
    </lineage>
</organism>
<dbReference type="SUPFAM" id="SSF52047">
    <property type="entry name" value="RNI-like"/>
    <property type="match status" value="1"/>
</dbReference>
<dbReference type="VEuPathDB" id="FungiDB:RhiirA1_474184"/>
<reference evidence="2 3" key="1">
    <citation type="submission" date="2016-04" db="EMBL/GenBank/DDBJ databases">
        <title>Genome analyses suggest a sexual origin of heterokaryosis in a supposedly ancient asexual fungus.</title>
        <authorList>
            <person name="Ropars J."/>
            <person name="Sedzielewska K."/>
            <person name="Noel J."/>
            <person name="Charron P."/>
            <person name="Farinelli L."/>
            <person name="Marton T."/>
            <person name="Kruger M."/>
            <person name="Pelin A."/>
            <person name="Brachmann A."/>
            <person name="Corradi N."/>
        </authorList>
    </citation>
    <scope>NUCLEOTIDE SEQUENCE [LARGE SCALE GENOMIC DNA]</scope>
    <source>
        <strain evidence="2 3">C2</strain>
    </source>
</reference>
<feature type="signal peptide" evidence="1">
    <location>
        <begin position="1"/>
        <end position="22"/>
    </location>
</feature>